<dbReference type="SUPFAM" id="SSF53955">
    <property type="entry name" value="Lysozyme-like"/>
    <property type="match status" value="1"/>
</dbReference>
<dbReference type="NCBIfam" id="TIGR02675">
    <property type="entry name" value="tape_meas_nterm"/>
    <property type="match status" value="1"/>
</dbReference>
<feature type="domain" description="Tape measure protein N-terminal" evidence="3">
    <location>
        <begin position="194"/>
        <end position="386"/>
    </location>
</feature>
<dbReference type="PANTHER" id="PTHR38812">
    <property type="entry name" value="MU-LIKE PROPHAGE FLUMU PROTEIN GP42"/>
    <property type="match status" value="1"/>
</dbReference>
<dbReference type="Pfam" id="PF20155">
    <property type="entry name" value="TMP_3"/>
    <property type="match status" value="1"/>
</dbReference>
<protein>
    <submittedName>
        <fullName evidence="4">Tape measure domain-containing protein</fullName>
    </submittedName>
</protein>
<sequence>MYLAGSAYIQLLPSLRGFGSSAASQIKSQLADVGEPAGQQVGRNVGGGVETGLTGALTRLRGRFDDLARSGATSMSTLARGTAPVLDQFGRLYPVLGRVRDGFTDSNAAASVFSGTAGTVGGRLRTVVDQTSRVGSQFTAMSTLSAGALSRTGSAITRGLTAPIRGAGTVLAGFGLSAGTIFTGAGVAAVGMGLKFAASQEQAEMAFSTMLGSAQQAQRFVAQLQDFAAKTPFDLPSVTTGSQRLMAFGFAAQDVLPTLTAIGDAVAGMGGSADQINQVVLAVGQMQAKGKVQGDEILQLTEAGIPALRILANQYGVTTSAMQDMISKGVVASAEAIPKLMSGIEQGTRGAAGETQAFAGMMSNQATTLTGIWSNFTDNVNQALGRLVAPALPLVKSALGGLTEGLGALPDLITRFQQAARPAAEIAGAAFRDFGAFVTDSVLPALGNLWSAVQPVAEILGGALLAGLRLAGSVLRDVLGLALVTVSEWLRPLMPLLVGIAAGFAAWYGIAATVATVAGAIGFVQKAIMAVRIAWLALSLAFTASPIGFVIALVAGLVAGVIYAWNNFEGFRDVVLACWSAIQTAALWAWQNALKPALDGIASAAVAVGEFFVTIWQNGVVVAFQAVGAAASWLWSNVLSPVFGFIGLAARTLVAVIVTVLVAPWVIAFQALAAIATWLWANALSPFFSWVGERATALWTGYIKPAIDAIVGALIAFGDWCTWLWQAKISPALAGIGQAFVWLYDHSIGWVVGVVVDGLRRVGDTASWLWQQKIVPAWTGIGNTISSVYNGTIGVVFGWIQWGLGQLGDFFTWIYQQRIRPAWDAVGAVIGWVYANAISPAFEAAKSAVRSVGEAFDQAVTWIGDVWSKIKNIAATPVNFVIDWVYNRGIRAVWNWVADFLGLGKLQEAAMIPTFAGGGLIPGYEPGRDTMLAWLSPGEAVLTPEATRMVGPANVLALNAAASGRAATVGDGDGFPRFAGGGIVDTLLSFAEGIGENATALFKDPIGWIKSRIGFPDSPWITMLAKMPAELIGKSVHWLWEKINPFAGSGGGAPTVGGDLAGWIRTGMMIAGVPASWEGPLRTLIMRESGGNPRAINNWDVNAQRGDPSRGLMQTIGGTFSAYRDKRLSADIYDPIANIVAGINYIKARYGSVFNVQQAVGSTPRGYDSGGWLPPGLSTVYNGTGKPEAVFTHEQYEALAGQLQAQREPSASVTVYARTDADPQHIAHTVDRHLALGTRL</sequence>
<dbReference type="InterPro" id="IPR053058">
    <property type="entry name" value="Mulikevirus_tape_measure"/>
</dbReference>
<dbReference type="InterPro" id="IPR023346">
    <property type="entry name" value="Lysozyme-like_dom_sf"/>
</dbReference>
<dbReference type="RefSeq" id="WP_010696627.1">
    <property type="nucleotide sequence ID" value="NZ_CP061007.1"/>
</dbReference>
<evidence type="ECO:0000259" key="3">
    <source>
        <dbReference type="Pfam" id="PF20155"/>
    </source>
</evidence>
<dbReference type="OrthoDB" id="3765294at2"/>
<dbReference type="Pfam" id="PF01464">
    <property type="entry name" value="SLT"/>
    <property type="match status" value="1"/>
</dbReference>
<keyword evidence="1" id="KW-0472">Membrane</keyword>
<keyword evidence="5" id="KW-1185">Reference proteome</keyword>
<evidence type="ECO:0000313" key="4">
    <source>
        <dbReference type="EMBL" id="PKW15921.1"/>
    </source>
</evidence>
<dbReference type="InterPro" id="IPR008258">
    <property type="entry name" value="Transglycosylase_SLT_dom_1"/>
</dbReference>
<reference evidence="4" key="1">
    <citation type="submission" date="2017-12" db="EMBL/GenBank/DDBJ databases">
        <title>Sequencing the genomes of 1000 Actinobacteria strains.</title>
        <authorList>
            <person name="Klenk H.-P."/>
        </authorList>
    </citation>
    <scope>NUCLEOTIDE SEQUENCE [LARGE SCALE GENOMIC DNA]</scope>
    <source>
        <strain evidence="4">DSM 44228</strain>
    </source>
</reference>
<dbReference type="CDD" id="cd13402">
    <property type="entry name" value="LT_TF-like"/>
    <property type="match status" value="1"/>
</dbReference>
<dbReference type="STRING" id="994479.GCA_000194155_03514"/>
<dbReference type="EMBL" id="PJNB01000001">
    <property type="protein sequence ID" value="PKW15921.1"/>
    <property type="molecule type" value="Genomic_DNA"/>
</dbReference>
<keyword evidence="1" id="KW-0812">Transmembrane</keyword>
<evidence type="ECO:0000256" key="1">
    <source>
        <dbReference type="SAM" id="Phobius"/>
    </source>
</evidence>
<dbReference type="PANTHER" id="PTHR38812:SF2">
    <property type="entry name" value="MU-LIKE PROPHAGE FLUMU PROTEIN GP42"/>
    <property type="match status" value="1"/>
</dbReference>
<feature type="domain" description="Transglycosylase SLT" evidence="2">
    <location>
        <begin position="1077"/>
        <end position="1160"/>
    </location>
</feature>
<dbReference type="Gene3D" id="1.10.530.10">
    <property type="match status" value="1"/>
</dbReference>
<proteinExistence type="predicted"/>
<feature type="transmembrane region" description="Helical" evidence="1">
    <location>
        <begin position="536"/>
        <end position="565"/>
    </location>
</feature>
<organism evidence="4 5">
    <name type="scientific">Saccharopolyspora spinosa</name>
    <dbReference type="NCBI Taxonomy" id="60894"/>
    <lineage>
        <taxon>Bacteria</taxon>
        <taxon>Bacillati</taxon>
        <taxon>Actinomycetota</taxon>
        <taxon>Actinomycetes</taxon>
        <taxon>Pseudonocardiales</taxon>
        <taxon>Pseudonocardiaceae</taxon>
        <taxon>Saccharopolyspora</taxon>
    </lineage>
</organism>
<comment type="caution">
    <text evidence="4">The sequence shown here is derived from an EMBL/GenBank/DDBJ whole genome shotgun (WGS) entry which is preliminary data.</text>
</comment>
<name>A0A2N3XZ82_SACSN</name>
<dbReference type="AlphaFoldDB" id="A0A2N3XZ82"/>
<dbReference type="InterPro" id="IPR013491">
    <property type="entry name" value="Tape_meas_N"/>
</dbReference>
<feature type="transmembrane region" description="Helical" evidence="1">
    <location>
        <begin position="653"/>
        <end position="681"/>
    </location>
</feature>
<keyword evidence="1" id="KW-1133">Transmembrane helix</keyword>
<gene>
    <name evidence="4" type="ORF">A8926_3703</name>
</gene>
<accession>A0A2N3XZ82</accession>
<evidence type="ECO:0000259" key="2">
    <source>
        <dbReference type="Pfam" id="PF01464"/>
    </source>
</evidence>
<feature type="transmembrane region" description="Helical" evidence="1">
    <location>
        <begin position="496"/>
        <end position="524"/>
    </location>
</feature>
<dbReference type="Proteomes" id="UP000233786">
    <property type="component" value="Unassembled WGS sequence"/>
</dbReference>
<evidence type="ECO:0000313" key="5">
    <source>
        <dbReference type="Proteomes" id="UP000233786"/>
    </source>
</evidence>
<feature type="transmembrane region" description="Helical" evidence="1">
    <location>
        <begin position="622"/>
        <end position="646"/>
    </location>
</feature>